<keyword evidence="5" id="KW-0675">Receptor</keyword>
<feature type="transmembrane region" description="Helical" evidence="6">
    <location>
        <begin position="257"/>
        <end position="281"/>
    </location>
</feature>
<sequence length="373" mass="41563">MTTPGSLIIWSDADDLVSEQSRKVVQDVLGCGVGIFLILIGVPGNILNICVFVKQGLRDRVNALLFSLAVADLISLTTLLLMQTCFLRLHDPVDARNWSVMRTPHVLYINRWATYVSGFLIVIMSVDRCVSVTFPLKASSFLTYRRMTAAIVAVYVLTFLAYAPALFLYTVRWRIDPATNRSIAVLATVENFPINKSIPGDILNDLSLFVKPSSVALVIICTVMTVCKLKQAMKARHQMTDVNSQANSSETKITTMLVFLSVVYVVLDSMECASSIIHAFVPEFFIYSRYHNTFLVVYTLIITCNCLNATANFFAYVILSSKFRAALSECAPCFRKIRRSFENKQLEKKVKVLHSETTGVSLSSATVQELAMS</sequence>
<comment type="similarity">
    <text evidence="5">Belongs to the G-protein coupled receptor 1 family.</text>
</comment>
<dbReference type="SUPFAM" id="SSF81321">
    <property type="entry name" value="Family A G protein-coupled receptor-like"/>
    <property type="match status" value="1"/>
</dbReference>
<dbReference type="PRINTS" id="PR00237">
    <property type="entry name" value="GPCRRHODOPSN"/>
</dbReference>
<feature type="domain" description="G-protein coupled receptors family 1 profile" evidence="7">
    <location>
        <begin position="44"/>
        <end position="316"/>
    </location>
</feature>
<feature type="transmembrane region" description="Helical" evidence="6">
    <location>
        <begin position="293"/>
        <end position="319"/>
    </location>
</feature>
<feature type="transmembrane region" description="Helical" evidence="6">
    <location>
        <begin position="147"/>
        <end position="169"/>
    </location>
</feature>
<keyword evidence="2 5" id="KW-0812">Transmembrane</keyword>
<dbReference type="GO" id="GO:0016020">
    <property type="term" value="C:membrane"/>
    <property type="evidence" value="ECO:0007669"/>
    <property type="project" value="UniProtKB-SubCell"/>
</dbReference>
<keyword evidence="5" id="KW-0807">Transducer</keyword>
<evidence type="ECO:0000256" key="6">
    <source>
        <dbReference type="SAM" id="Phobius"/>
    </source>
</evidence>
<dbReference type="CDD" id="cd14978">
    <property type="entry name" value="7tmA_FMRFamide_R-like"/>
    <property type="match status" value="1"/>
</dbReference>
<keyword evidence="5" id="KW-0297">G-protein coupled receptor</keyword>
<dbReference type="PROSITE" id="PS50262">
    <property type="entry name" value="G_PROTEIN_RECEP_F1_2"/>
    <property type="match status" value="1"/>
</dbReference>
<keyword evidence="3 6" id="KW-1133">Transmembrane helix</keyword>
<comment type="caution">
    <text evidence="8">The sequence shown here is derived from an EMBL/GenBank/DDBJ whole genome shotgun (WGS) entry which is preliminary data.</text>
</comment>
<name>A0ABD0LMW8_9CAEN</name>
<evidence type="ECO:0000313" key="9">
    <source>
        <dbReference type="Proteomes" id="UP001519460"/>
    </source>
</evidence>
<dbReference type="Pfam" id="PF00001">
    <property type="entry name" value="7tm_1"/>
    <property type="match status" value="1"/>
</dbReference>
<feature type="transmembrane region" description="Helical" evidence="6">
    <location>
        <begin position="109"/>
        <end position="126"/>
    </location>
</feature>
<organism evidence="8 9">
    <name type="scientific">Batillaria attramentaria</name>
    <dbReference type="NCBI Taxonomy" id="370345"/>
    <lineage>
        <taxon>Eukaryota</taxon>
        <taxon>Metazoa</taxon>
        <taxon>Spiralia</taxon>
        <taxon>Lophotrochozoa</taxon>
        <taxon>Mollusca</taxon>
        <taxon>Gastropoda</taxon>
        <taxon>Caenogastropoda</taxon>
        <taxon>Sorbeoconcha</taxon>
        <taxon>Cerithioidea</taxon>
        <taxon>Batillariidae</taxon>
        <taxon>Batillaria</taxon>
    </lineage>
</organism>
<accession>A0ABD0LMW8</accession>
<proteinExistence type="inferred from homology"/>
<dbReference type="InterPro" id="IPR052954">
    <property type="entry name" value="GPCR-Ligand_Int"/>
</dbReference>
<dbReference type="PROSITE" id="PS00237">
    <property type="entry name" value="G_PROTEIN_RECEP_F1_1"/>
    <property type="match status" value="1"/>
</dbReference>
<dbReference type="Gene3D" id="1.20.1070.10">
    <property type="entry name" value="Rhodopsin 7-helix transmembrane proteins"/>
    <property type="match status" value="1"/>
</dbReference>
<dbReference type="GO" id="GO:0004930">
    <property type="term" value="F:G protein-coupled receptor activity"/>
    <property type="evidence" value="ECO:0007669"/>
    <property type="project" value="UniProtKB-KW"/>
</dbReference>
<dbReference type="PANTHER" id="PTHR46641">
    <property type="entry name" value="FMRFAMIDE RECEPTOR-RELATED"/>
    <property type="match status" value="1"/>
</dbReference>
<comment type="subcellular location">
    <subcellularLocation>
        <location evidence="1">Membrane</location>
    </subcellularLocation>
</comment>
<gene>
    <name evidence="8" type="ORF">BaRGS_00008186</name>
</gene>
<dbReference type="EMBL" id="JACVVK020000036">
    <property type="protein sequence ID" value="KAK7500611.1"/>
    <property type="molecule type" value="Genomic_DNA"/>
</dbReference>
<keyword evidence="4 6" id="KW-0472">Membrane</keyword>
<dbReference type="Proteomes" id="UP001519460">
    <property type="component" value="Unassembled WGS sequence"/>
</dbReference>
<reference evidence="8 9" key="1">
    <citation type="journal article" date="2023" name="Sci. Data">
        <title>Genome assembly of the Korean intertidal mud-creeper Batillaria attramentaria.</title>
        <authorList>
            <person name="Patra A.K."/>
            <person name="Ho P.T."/>
            <person name="Jun S."/>
            <person name="Lee S.J."/>
            <person name="Kim Y."/>
            <person name="Won Y.J."/>
        </authorList>
    </citation>
    <scope>NUCLEOTIDE SEQUENCE [LARGE SCALE GENOMIC DNA]</scope>
    <source>
        <strain evidence="8">Wonlab-2016</strain>
    </source>
</reference>
<feature type="transmembrane region" description="Helical" evidence="6">
    <location>
        <begin position="65"/>
        <end position="89"/>
    </location>
</feature>
<feature type="transmembrane region" description="Helical" evidence="6">
    <location>
        <begin position="209"/>
        <end position="229"/>
    </location>
</feature>
<dbReference type="InterPro" id="IPR017452">
    <property type="entry name" value="GPCR_Rhodpsn_7TM"/>
</dbReference>
<protein>
    <recommendedName>
        <fullName evidence="7">G-protein coupled receptors family 1 profile domain-containing protein</fullName>
    </recommendedName>
</protein>
<evidence type="ECO:0000256" key="3">
    <source>
        <dbReference type="ARBA" id="ARBA00022989"/>
    </source>
</evidence>
<evidence type="ECO:0000256" key="5">
    <source>
        <dbReference type="RuleBase" id="RU000688"/>
    </source>
</evidence>
<evidence type="ECO:0000256" key="1">
    <source>
        <dbReference type="ARBA" id="ARBA00004370"/>
    </source>
</evidence>
<evidence type="ECO:0000313" key="8">
    <source>
        <dbReference type="EMBL" id="KAK7500611.1"/>
    </source>
</evidence>
<feature type="transmembrane region" description="Helical" evidence="6">
    <location>
        <begin position="33"/>
        <end position="53"/>
    </location>
</feature>
<dbReference type="SMART" id="SM01381">
    <property type="entry name" value="7TM_GPCR_Srsx"/>
    <property type="match status" value="1"/>
</dbReference>
<dbReference type="PANTHER" id="PTHR46641:SF2">
    <property type="entry name" value="FMRFAMIDE RECEPTOR"/>
    <property type="match status" value="1"/>
</dbReference>
<dbReference type="AlphaFoldDB" id="A0ABD0LMW8"/>
<keyword evidence="9" id="KW-1185">Reference proteome</keyword>
<evidence type="ECO:0000259" key="7">
    <source>
        <dbReference type="PROSITE" id="PS50262"/>
    </source>
</evidence>
<dbReference type="InterPro" id="IPR000276">
    <property type="entry name" value="GPCR_Rhodpsn"/>
</dbReference>
<evidence type="ECO:0000256" key="4">
    <source>
        <dbReference type="ARBA" id="ARBA00023136"/>
    </source>
</evidence>
<evidence type="ECO:0000256" key="2">
    <source>
        <dbReference type="ARBA" id="ARBA00022692"/>
    </source>
</evidence>